<dbReference type="SFLD" id="SFLDG01387">
    <property type="entry name" value="BtrN-like_SPASM_domain_contain"/>
    <property type="match status" value="1"/>
</dbReference>
<dbReference type="CDD" id="cd21109">
    <property type="entry name" value="SPASM"/>
    <property type="match status" value="1"/>
</dbReference>
<dbReference type="SFLD" id="SFLDS00029">
    <property type="entry name" value="Radical_SAM"/>
    <property type="match status" value="1"/>
</dbReference>
<dbReference type="AlphaFoldDB" id="A0A845LF02"/>
<protein>
    <submittedName>
        <fullName evidence="8">Radical SAM protein</fullName>
    </submittedName>
</protein>
<dbReference type="GO" id="GO:0046872">
    <property type="term" value="F:metal ion binding"/>
    <property type="evidence" value="ECO:0007669"/>
    <property type="project" value="UniProtKB-KW"/>
</dbReference>
<keyword evidence="6" id="KW-0411">Iron-sulfur</keyword>
<dbReference type="GO" id="GO:0003824">
    <property type="term" value="F:catalytic activity"/>
    <property type="evidence" value="ECO:0007669"/>
    <property type="project" value="InterPro"/>
</dbReference>
<dbReference type="PROSITE" id="PS51918">
    <property type="entry name" value="RADICAL_SAM"/>
    <property type="match status" value="1"/>
</dbReference>
<keyword evidence="4" id="KW-0479">Metal-binding</keyword>
<dbReference type="Pfam" id="PF04055">
    <property type="entry name" value="Radical_SAM"/>
    <property type="match status" value="1"/>
</dbReference>
<dbReference type="CDD" id="cd01335">
    <property type="entry name" value="Radical_SAM"/>
    <property type="match status" value="1"/>
</dbReference>
<evidence type="ECO:0000313" key="8">
    <source>
        <dbReference type="EMBL" id="MZP43025.1"/>
    </source>
</evidence>
<evidence type="ECO:0000256" key="1">
    <source>
        <dbReference type="ARBA" id="ARBA00001966"/>
    </source>
</evidence>
<dbReference type="Gene3D" id="3.20.20.70">
    <property type="entry name" value="Aldolase class I"/>
    <property type="match status" value="1"/>
</dbReference>
<evidence type="ECO:0000256" key="2">
    <source>
        <dbReference type="ARBA" id="ARBA00022485"/>
    </source>
</evidence>
<gene>
    <name evidence="8" type="ORF">GTO89_08250</name>
</gene>
<accession>A0A845LF02</accession>
<dbReference type="InterPro" id="IPR058240">
    <property type="entry name" value="rSAM_sf"/>
</dbReference>
<keyword evidence="3" id="KW-0949">S-adenosyl-L-methionine</keyword>
<organism evidence="8 9">
    <name type="scientific">Heliomicrobium gestii</name>
    <name type="common">Heliobacterium gestii</name>
    <dbReference type="NCBI Taxonomy" id="2699"/>
    <lineage>
        <taxon>Bacteria</taxon>
        <taxon>Bacillati</taxon>
        <taxon>Bacillota</taxon>
        <taxon>Clostridia</taxon>
        <taxon>Eubacteriales</taxon>
        <taxon>Heliobacteriaceae</taxon>
        <taxon>Heliomicrobium</taxon>
    </lineage>
</organism>
<dbReference type="SFLD" id="SFLDG01067">
    <property type="entry name" value="SPASM/twitch_domain_containing"/>
    <property type="match status" value="1"/>
</dbReference>
<dbReference type="OrthoDB" id="9805809at2"/>
<dbReference type="InterPro" id="IPR023885">
    <property type="entry name" value="4Fe4S-binding_SPASM_dom"/>
</dbReference>
<dbReference type="GO" id="GO:0051536">
    <property type="term" value="F:iron-sulfur cluster binding"/>
    <property type="evidence" value="ECO:0007669"/>
    <property type="project" value="UniProtKB-KW"/>
</dbReference>
<keyword evidence="2" id="KW-0004">4Fe-4S</keyword>
<dbReference type="EMBL" id="WXEX01000006">
    <property type="protein sequence ID" value="MZP43025.1"/>
    <property type="molecule type" value="Genomic_DNA"/>
</dbReference>
<evidence type="ECO:0000313" key="9">
    <source>
        <dbReference type="Proteomes" id="UP000471031"/>
    </source>
</evidence>
<dbReference type="SUPFAM" id="SSF102114">
    <property type="entry name" value="Radical SAM enzymes"/>
    <property type="match status" value="1"/>
</dbReference>
<feature type="domain" description="Radical SAM core" evidence="7">
    <location>
        <begin position="24"/>
        <end position="245"/>
    </location>
</feature>
<reference evidence="8 9" key="1">
    <citation type="submission" date="2020-01" db="EMBL/GenBank/DDBJ databases">
        <title>Whole genome sequence of Heliobacterium gestii DSM 11169.</title>
        <authorList>
            <person name="Kyndt J.A."/>
            <person name="Meyer T.E."/>
        </authorList>
    </citation>
    <scope>NUCLEOTIDE SEQUENCE [LARGE SCALE GENOMIC DNA]</scope>
    <source>
        <strain evidence="8 9">DSM 11169</strain>
    </source>
</reference>
<dbReference type="PANTHER" id="PTHR11228:SF7">
    <property type="entry name" value="PQQA PEPTIDE CYCLASE"/>
    <property type="match status" value="1"/>
</dbReference>
<evidence type="ECO:0000256" key="4">
    <source>
        <dbReference type="ARBA" id="ARBA00022723"/>
    </source>
</evidence>
<keyword evidence="9" id="KW-1185">Reference proteome</keyword>
<dbReference type="InterPro" id="IPR050377">
    <property type="entry name" value="Radical_SAM_PqqE_MftC-like"/>
</dbReference>
<comment type="caution">
    <text evidence="8">The sequence shown here is derived from an EMBL/GenBank/DDBJ whole genome shotgun (WGS) entry which is preliminary data.</text>
</comment>
<dbReference type="Proteomes" id="UP000471031">
    <property type="component" value="Unassembled WGS sequence"/>
</dbReference>
<evidence type="ECO:0000256" key="3">
    <source>
        <dbReference type="ARBA" id="ARBA00022691"/>
    </source>
</evidence>
<keyword evidence="5" id="KW-0408">Iron</keyword>
<evidence type="ECO:0000259" key="7">
    <source>
        <dbReference type="PROSITE" id="PS51918"/>
    </source>
</evidence>
<evidence type="ECO:0000256" key="5">
    <source>
        <dbReference type="ARBA" id="ARBA00023004"/>
    </source>
</evidence>
<evidence type="ECO:0000256" key="6">
    <source>
        <dbReference type="ARBA" id="ARBA00023014"/>
    </source>
</evidence>
<name>A0A845LF02_HELGE</name>
<dbReference type="Pfam" id="PF13186">
    <property type="entry name" value="SPASM"/>
    <property type="match status" value="1"/>
</dbReference>
<dbReference type="InterPro" id="IPR013785">
    <property type="entry name" value="Aldolase_TIM"/>
</dbReference>
<dbReference type="RefSeq" id="WP_161261601.1">
    <property type="nucleotide sequence ID" value="NZ_JAFBDC010000005.1"/>
</dbReference>
<sequence>MYPRSEQNDQLAGRIGLTDLSQCELFPKYFEIETVNLCNARCIMCTIDKWEKKASPFMSMELFHKFAEEVGQYRDWIETICLNRDGEPTLDKDLPLRVKMLKDGGIKRVTMSTNGQRLDADLAERLLAAGLNDIMISIDGCTKETFEGIRRGLQFETVVENAQNFIRLRDKGNHLCTVRIRMVVMEENQHEVEPWLAFWSPLLRAGDKAYAMPAHTWGNQLSPEEEAEISRFSAHPCISPFSSMAMHVDGTVGICAVDYNVKFPMGDFRRQSIKEIWNGEAFRNVRSFHATQRRNEIDFCRGCHIWDRQYHYADKE</sequence>
<dbReference type="PANTHER" id="PTHR11228">
    <property type="entry name" value="RADICAL SAM DOMAIN PROTEIN"/>
    <property type="match status" value="1"/>
</dbReference>
<proteinExistence type="predicted"/>
<dbReference type="InterPro" id="IPR034391">
    <property type="entry name" value="AdoMet-like_SPASM_containing"/>
</dbReference>
<comment type="cofactor">
    <cofactor evidence="1">
        <name>[4Fe-4S] cluster</name>
        <dbReference type="ChEBI" id="CHEBI:49883"/>
    </cofactor>
</comment>
<dbReference type="InterPro" id="IPR007197">
    <property type="entry name" value="rSAM"/>
</dbReference>